<comment type="caution">
    <text evidence="1">The sequence shown here is derived from an EMBL/GenBank/DDBJ whole genome shotgun (WGS) entry which is preliminary data.</text>
</comment>
<name>A0ACC0AA85_CATRO</name>
<evidence type="ECO:0000313" key="1">
    <source>
        <dbReference type="EMBL" id="KAI5657185.1"/>
    </source>
</evidence>
<keyword evidence="2" id="KW-1185">Reference proteome</keyword>
<organism evidence="1 2">
    <name type="scientific">Catharanthus roseus</name>
    <name type="common">Madagascar periwinkle</name>
    <name type="synonym">Vinca rosea</name>
    <dbReference type="NCBI Taxonomy" id="4058"/>
    <lineage>
        <taxon>Eukaryota</taxon>
        <taxon>Viridiplantae</taxon>
        <taxon>Streptophyta</taxon>
        <taxon>Embryophyta</taxon>
        <taxon>Tracheophyta</taxon>
        <taxon>Spermatophyta</taxon>
        <taxon>Magnoliopsida</taxon>
        <taxon>eudicotyledons</taxon>
        <taxon>Gunneridae</taxon>
        <taxon>Pentapetalae</taxon>
        <taxon>asterids</taxon>
        <taxon>lamiids</taxon>
        <taxon>Gentianales</taxon>
        <taxon>Apocynaceae</taxon>
        <taxon>Rauvolfioideae</taxon>
        <taxon>Vinceae</taxon>
        <taxon>Catharanthinae</taxon>
        <taxon>Catharanthus</taxon>
    </lineage>
</organism>
<protein>
    <submittedName>
        <fullName evidence="1">Uncharacterized protein</fullName>
    </submittedName>
</protein>
<dbReference type="EMBL" id="CM044706">
    <property type="protein sequence ID" value="KAI5657185.1"/>
    <property type="molecule type" value="Genomic_DNA"/>
</dbReference>
<accession>A0ACC0AA85</accession>
<dbReference type="Proteomes" id="UP001060085">
    <property type="component" value="Linkage Group LG06"/>
</dbReference>
<reference evidence="2" key="1">
    <citation type="journal article" date="2023" name="Nat. Plants">
        <title>Single-cell RNA sequencing provides a high-resolution roadmap for understanding the multicellular compartmentation of specialized metabolism.</title>
        <authorList>
            <person name="Sun S."/>
            <person name="Shen X."/>
            <person name="Li Y."/>
            <person name="Li Y."/>
            <person name="Wang S."/>
            <person name="Li R."/>
            <person name="Zhang H."/>
            <person name="Shen G."/>
            <person name="Guo B."/>
            <person name="Wei J."/>
            <person name="Xu J."/>
            <person name="St-Pierre B."/>
            <person name="Chen S."/>
            <person name="Sun C."/>
        </authorList>
    </citation>
    <scope>NUCLEOTIDE SEQUENCE [LARGE SCALE GENOMIC DNA]</scope>
</reference>
<evidence type="ECO:0000313" key="2">
    <source>
        <dbReference type="Proteomes" id="UP001060085"/>
    </source>
</evidence>
<sequence>MRDLLGDSWLARKSQNFTSYNRRPRRKLRPWALLCPMMAIATGGLSCDRLYGAGLEASHLRSENNRAGTRLSPCCMYVEQRIMKRIEAADSNVSAPFTGGSLPSKTTWHTPLCH</sequence>
<proteinExistence type="predicted"/>
<gene>
    <name evidence="1" type="ORF">M9H77_25978</name>
</gene>